<evidence type="ECO:0000313" key="2">
    <source>
        <dbReference type="EMBL" id="CQR72556.1"/>
    </source>
</evidence>
<evidence type="ECO:0000313" key="3">
    <source>
        <dbReference type="Proteomes" id="UP000049855"/>
    </source>
</evidence>
<name>A0A0U1KYV3_9FIRM</name>
<dbReference type="AlphaFoldDB" id="A0A0U1KYV3"/>
<dbReference type="Proteomes" id="UP000049855">
    <property type="component" value="Unassembled WGS sequence"/>
</dbReference>
<dbReference type="EMBL" id="CTRP01000010">
    <property type="protein sequence ID" value="CQR72556.1"/>
    <property type="molecule type" value="Genomic_DNA"/>
</dbReference>
<feature type="region of interest" description="Disordered" evidence="1">
    <location>
        <begin position="89"/>
        <end position="108"/>
    </location>
</feature>
<dbReference type="InterPro" id="IPR008912">
    <property type="entry name" value="Uncharacterised_CoxE"/>
</dbReference>
<organism evidence="2 3">
    <name type="scientific">Sporomusa ovata</name>
    <dbReference type="NCBI Taxonomy" id="2378"/>
    <lineage>
        <taxon>Bacteria</taxon>
        <taxon>Bacillati</taxon>
        <taxon>Bacillota</taxon>
        <taxon>Negativicutes</taxon>
        <taxon>Selenomonadales</taxon>
        <taxon>Sporomusaceae</taxon>
        <taxon>Sporomusa</taxon>
    </lineage>
</organism>
<keyword evidence="3" id="KW-1185">Reference proteome</keyword>
<gene>
    <name evidence="2" type="ORF">SpAn4DRAFT_3016</name>
</gene>
<proteinExistence type="predicted"/>
<sequence length="458" mass="52376">MKQLFVEFIRLLRQAGLTVTTMEAVDALKAAELTCFDPALLRGVLETTLVKSNWERPVFTALFELYFDLAPEAPVVQANSEPTVLTIKGATADGSGRSSSGAGGDAEGLLETINNQPAAILEELARQFTADIPLTNAEPAEISQKLRQVQVNLRWFEAVNKVERNYATGKMKEAALLKWQKTFAQLEALLRRELERKAVKQFGRRHILKLVEHANIRRREFDCLAAAEIIAVEQEIGKLAKKMAERPGIRLHRAKRGKVDIRRTFQEVIRTGGCPLHLKYRDKMKSKVDLWLLCDVSNSVERFSRFMLQLVQAAQRRYANIRSFVFIDEAVEVTEWFKSQDVNAFLQARHLRDRFNRRVGLSRYDLVFEQMARYELAAIGGRTKLIILGDGRNNWHPGGADELAKIAEQAQAIYWLNPLPEEEWLEGDCLMKEYQPYCQQVFECRNLEQLTEVANRIL</sequence>
<evidence type="ECO:0000256" key="1">
    <source>
        <dbReference type="SAM" id="MobiDB-lite"/>
    </source>
</evidence>
<feature type="compositionally biased region" description="Low complexity" evidence="1">
    <location>
        <begin position="89"/>
        <end position="100"/>
    </location>
</feature>
<dbReference type="RefSeq" id="WP_021167268.1">
    <property type="nucleotide sequence ID" value="NZ_CTRP01000010.1"/>
</dbReference>
<reference evidence="3" key="1">
    <citation type="submission" date="2015-03" db="EMBL/GenBank/DDBJ databases">
        <authorList>
            <person name="Nijsse Bart"/>
        </authorList>
    </citation>
    <scope>NUCLEOTIDE SEQUENCE [LARGE SCALE GENOMIC DNA]</scope>
</reference>
<dbReference type="PANTHER" id="PTHR39338:SF5">
    <property type="entry name" value="BLR6139 PROTEIN"/>
    <property type="match status" value="1"/>
</dbReference>
<dbReference type="PANTHER" id="PTHR39338">
    <property type="entry name" value="BLL5662 PROTEIN-RELATED"/>
    <property type="match status" value="1"/>
</dbReference>
<protein>
    <submittedName>
        <fullName evidence="2">Carbon monoxide oxidation accessory protein CoxE</fullName>
    </submittedName>
</protein>
<dbReference type="Pfam" id="PF05762">
    <property type="entry name" value="VWA_CoxE"/>
    <property type="match status" value="1"/>
</dbReference>
<accession>A0A0U1KYV3</accession>